<proteinExistence type="predicted"/>
<dbReference type="Proteomes" id="UP000321947">
    <property type="component" value="Unassembled WGS sequence"/>
</dbReference>
<evidence type="ECO:0000256" key="1">
    <source>
        <dbReference type="SAM" id="MobiDB-lite"/>
    </source>
</evidence>
<sequence>MNQLSILVEELSNSKLVIQGFNQGAQRAIGIVRLEITIGDLQASTIFHGIRKVNADTKPFTKAESHFADANFYTKSDDVSEVISTEVPVAKDIYKHEQETITTKKSNKGDAPNSQQNDKPMTQTKVGVGYKSFEPVQVTVFHRLSTLTEDDKNQGSTFGSTRLSAFQRLHTTAKKVQFASPTPIIRKSTFKRLSVSITRGQKKPFISVPSKHGLVTRDEEIRNNEPKDEVNVTSYYHVTIEETFDHDIFEEDAKAASLSLENSGQSTIDELKEVNLGIAWTRSKGGRSSLSNQTRASASQASPTMISTRTHFSNRGRGQIRMALADEEKTTFQTSKGIYCYKVVPFGLKNAGATYQRVMQRIFDDMLHKHVECYVDNLIVKSKKKCDHLKILKLVLDHLRKYQLRMNPLKYAFNITSGKFLGFIVRHRGIKVDHSKIDVIQKMPSLKNLYKLK</sequence>
<accession>A0A5D3DGV8</accession>
<evidence type="ECO:0000313" key="3">
    <source>
        <dbReference type="EMBL" id="KAA0062876.1"/>
    </source>
</evidence>
<dbReference type="Proteomes" id="UP000321393">
    <property type="component" value="Unassembled WGS sequence"/>
</dbReference>
<dbReference type="Gene3D" id="3.10.10.10">
    <property type="entry name" value="HIV Type 1 Reverse Transcriptase, subunit A, domain 1"/>
    <property type="match status" value="1"/>
</dbReference>
<feature type="domain" description="Reverse transcriptase" evidence="2">
    <location>
        <begin position="319"/>
        <end position="425"/>
    </location>
</feature>
<dbReference type="Gene3D" id="3.30.70.270">
    <property type="match status" value="1"/>
</dbReference>
<evidence type="ECO:0000313" key="4">
    <source>
        <dbReference type="EMBL" id="TYK22509.1"/>
    </source>
</evidence>
<dbReference type="InterPro" id="IPR000477">
    <property type="entry name" value="RT_dom"/>
</dbReference>
<comment type="caution">
    <text evidence="4">The sequence shown here is derived from an EMBL/GenBank/DDBJ whole genome shotgun (WGS) entry which is preliminary data.</text>
</comment>
<evidence type="ECO:0000313" key="6">
    <source>
        <dbReference type="Proteomes" id="UP000321947"/>
    </source>
</evidence>
<dbReference type="EMBL" id="SSTD01004973">
    <property type="protein sequence ID" value="TYK22509.1"/>
    <property type="molecule type" value="Genomic_DNA"/>
</dbReference>
<feature type="compositionally biased region" description="Polar residues" evidence="1">
    <location>
        <begin position="112"/>
        <end position="123"/>
    </location>
</feature>
<dbReference type="InterPro" id="IPR043502">
    <property type="entry name" value="DNA/RNA_pol_sf"/>
</dbReference>
<feature type="compositionally biased region" description="Polar residues" evidence="1">
    <location>
        <begin position="286"/>
        <end position="305"/>
    </location>
</feature>
<dbReference type="Pfam" id="PF00078">
    <property type="entry name" value="RVT_1"/>
    <property type="match status" value="1"/>
</dbReference>
<evidence type="ECO:0000259" key="2">
    <source>
        <dbReference type="Pfam" id="PF00078"/>
    </source>
</evidence>
<dbReference type="OrthoDB" id="101614at2759"/>
<evidence type="ECO:0000313" key="5">
    <source>
        <dbReference type="Proteomes" id="UP000321393"/>
    </source>
</evidence>
<dbReference type="InterPro" id="IPR053134">
    <property type="entry name" value="RNA-dir_DNA_polymerase"/>
</dbReference>
<gene>
    <name evidence="4" type="ORF">E5676_scaffold387G00070</name>
    <name evidence="3" type="ORF">E6C27_scaffold4427G00060</name>
</gene>
<dbReference type="CDD" id="cd01647">
    <property type="entry name" value="RT_LTR"/>
    <property type="match status" value="1"/>
</dbReference>
<name>A0A5D3DGV8_CUCMM</name>
<dbReference type="AlphaFoldDB" id="A0A5D3DGV8"/>
<dbReference type="PANTHER" id="PTHR24559:SF439">
    <property type="entry name" value="RETROTRANSPOSON, UNCLASSIFIED-LIKE PROTEIN"/>
    <property type="match status" value="1"/>
</dbReference>
<protein>
    <recommendedName>
        <fullName evidence="2">Reverse transcriptase domain-containing protein</fullName>
    </recommendedName>
</protein>
<feature type="region of interest" description="Disordered" evidence="1">
    <location>
        <begin position="98"/>
        <end position="123"/>
    </location>
</feature>
<dbReference type="InterPro" id="IPR043128">
    <property type="entry name" value="Rev_trsase/Diguanyl_cyclase"/>
</dbReference>
<dbReference type="PANTHER" id="PTHR24559">
    <property type="entry name" value="TRANSPOSON TY3-I GAG-POL POLYPROTEIN"/>
    <property type="match status" value="1"/>
</dbReference>
<reference evidence="5 6" key="1">
    <citation type="submission" date="2019-08" db="EMBL/GenBank/DDBJ databases">
        <title>Draft genome sequences of two oriental melons (Cucumis melo L. var makuwa).</title>
        <authorList>
            <person name="Kwon S.-Y."/>
        </authorList>
    </citation>
    <scope>NUCLEOTIDE SEQUENCE [LARGE SCALE GENOMIC DNA]</scope>
    <source>
        <strain evidence="6">cv. Chang Bougi</strain>
        <strain evidence="5">cv. SW 3</strain>
        <tissue evidence="4">Leaf</tissue>
    </source>
</reference>
<dbReference type="SUPFAM" id="SSF56672">
    <property type="entry name" value="DNA/RNA polymerases"/>
    <property type="match status" value="1"/>
</dbReference>
<feature type="region of interest" description="Disordered" evidence="1">
    <location>
        <begin position="284"/>
        <end position="305"/>
    </location>
</feature>
<dbReference type="EMBL" id="SSTE01003912">
    <property type="protein sequence ID" value="KAA0062876.1"/>
    <property type="molecule type" value="Genomic_DNA"/>
</dbReference>
<organism evidence="4 6">
    <name type="scientific">Cucumis melo var. makuwa</name>
    <name type="common">Oriental melon</name>
    <dbReference type="NCBI Taxonomy" id="1194695"/>
    <lineage>
        <taxon>Eukaryota</taxon>
        <taxon>Viridiplantae</taxon>
        <taxon>Streptophyta</taxon>
        <taxon>Embryophyta</taxon>
        <taxon>Tracheophyta</taxon>
        <taxon>Spermatophyta</taxon>
        <taxon>Magnoliopsida</taxon>
        <taxon>eudicotyledons</taxon>
        <taxon>Gunneridae</taxon>
        <taxon>Pentapetalae</taxon>
        <taxon>rosids</taxon>
        <taxon>fabids</taxon>
        <taxon>Cucurbitales</taxon>
        <taxon>Cucurbitaceae</taxon>
        <taxon>Benincaseae</taxon>
        <taxon>Cucumis</taxon>
    </lineage>
</organism>